<name>I0AIM9_IGNAJ</name>
<dbReference type="Gene3D" id="3.30.450.40">
    <property type="match status" value="1"/>
</dbReference>
<dbReference type="PROSITE" id="PS00675">
    <property type="entry name" value="SIGMA54_INTERACT_1"/>
    <property type="match status" value="1"/>
</dbReference>
<protein>
    <submittedName>
        <fullName evidence="8">Transcriptional regulator</fullName>
    </submittedName>
</protein>
<reference evidence="8 9" key="1">
    <citation type="journal article" date="2012" name="Front. Microbiol.">
        <title>Complete genome of Ignavibacterium album, a metabolically versatile, flagellated, facultative anaerobe from the phylum Chlorobi.</title>
        <authorList>
            <person name="Liu Z."/>
            <person name="Frigaard N.-U."/>
            <person name="Vogl K."/>
            <person name="Iino T."/>
            <person name="Ohkuma M."/>
            <person name="Overmann J."/>
            <person name="Bryant D.A."/>
        </authorList>
    </citation>
    <scope>NUCLEOTIDE SEQUENCE [LARGE SCALE GENOMIC DNA]</scope>
    <source>
        <strain evidence="9">DSM 19864 / JCM 16511 / NBRC 101810 / Mat9-16</strain>
    </source>
</reference>
<evidence type="ECO:0000256" key="1">
    <source>
        <dbReference type="ARBA" id="ARBA00022741"/>
    </source>
</evidence>
<dbReference type="Pfam" id="PF01590">
    <property type="entry name" value="GAF"/>
    <property type="match status" value="1"/>
</dbReference>
<dbReference type="OrthoDB" id="9782110at2"/>
<accession>I0AIM9</accession>
<sequence length="499" mass="56141">MNTHELIQKDLLLLSPQKTMEIVLDAINEIIPYELAVILSKESNNNLKVRYARGPLATEKLKSFELHVKQHPDIEEVLQTGKVKLVEETNDPNHHDTYDEVMDLPTGHSCLLAPLRIDGETLGLMTLDHRQCDMFTPQRVTIANSLTKLIALALAQAMATDSLLNEKETLIFERTSLIGDISSVVEGLVGNSPAWIQIIEKIKLVAPTESHVMILGETGTGKEQVAKAIHTLSKRNSKPFITLNCSALNYNLAESELFGHEKGAFTGAVSARRGRFELADGGTLFLDEIGDLPFDIQPKLLRAIQEGTFERLGSEKTIHANVRIICATNVDLESRVKEGKFREDLFYRLNVFPITLPPLRERKDDIYLLANYFLEKLSQKFSDKKLTLSNEAIKVLRENSWQGNVRELQNTLERAVILSKDGVIKPSHLIFGKNKSAKSECEEKKTSFKSFDEETKKIIERALELSNGKIYGKNGAAELLKMKPTTLQSKMKKLKIKHF</sequence>
<dbReference type="GO" id="GO:0006355">
    <property type="term" value="P:regulation of DNA-templated transcription"/>
    <property type="evidence" value="ECO:0007669"/>
    <property type="project" value="InterPro"/>
</dbReference>
<dbReference type="Gene3D" id="3.40.50.300">
    <property type="entry name" value="P-loop containing nucleotide triphosphate hydrolases"/>
    <property type="match status" value="1"/>
</dbReference>
<dbReference type="PROSITE" id="PS50045">
    <property type="entry name" value="SIGMA54_INTERACT_4"/>
    <property type="match status" value="1"/>
</dbReference>
<dbReference type="GO" id="GO:0003677">
    <property type="term" value="F:DNA binding"/>
    <property type="evidence" value="ECO:0007669"/>
    <property type="project" value="UniProtKB-KW"/>
</dbReference>
<evidence type="ECO:0000256" key="3">
    <source>
        <dbReference type="ARBA" id="ARBA00023015"/>
    </source>
</evidence>
<evidence type="ECO:0000313" key="8">
    <source>
        <dbReference type="EMBL" id="AFH48836.1"/>
    </source>
</evidence>
<dbReference type="InterPro" id="IPR009057">
    <property type="entry name" value="Homeodomain-like_sf"/>
</dbReference>
<dbReference type="PANTHER" id="PTHR32071">
    <property type="entry name" value="TRANSCRIPTIONAL REGULATORY PROTEIN"/>
    <property type="match status" value="1"/>
</dbReference>
<dbReference type="HOGENOM" id="CLU_000445_125_2_10"/>
<dbReference type="InterPro" id="IPR003593">
    <property type="entry name" value="AAA+_ATPase"/>
</dbReference>
<dbReference type="SMART" id="SM00065">
    <property type="entry name" value="GAF"/>
    <property type="match status" value="1"/>
</dbReference>
<dbReference type="Pfam" id="PF00158">
    <property type="entry name" value="Sigma54_activat"/>
    <property type="match status" value="1"/>
</dbReference>
<dbReference type="InterPro" id="IPR025662">
    <property type="entry name" value="Sigma_54_int_dom_ATP-bd_1"/>
</dbReference>
<dbReference type="Gene3D" id="1.10.10.60">
    <property type="entry name" value="Homeodomain-like"/>
    <property type="match status" value="1"/>
</dbReference>
<dbReference type="Pfam" id="PF25601">
    <property type="entry name" value="AAA_lid_14"/>
    <property type="match status" value="1"/>
</dbReference>
<evidence type="ECO:0000256" key="5">
    <source>
        <dbReference type="ARBA" id="ARBA00023159"/>
    </source>
</evidence>
<keyword evidence="6" id="KW-0804">Transcription</keyword>
<dbReference type="SUPFAM" id="SSF55781">
    <property type="entry name" value="GAF domain-like"/>
    <property type="match status" value="1"/>
</dbReference>
<keyword evidence="3" id="KW-0805">Transcription regulation</keyword>
<proteinExistence type="predicted"/>
<dbReference type="Proteomes" id="UP000007394">
    <property type="component" value="Chromosome"/>
</dbReference>
<dbReference type="eggNOG" id="COG3604">
    <property type="taxonomic scope" value="Bacteria"/>
</dbReference>
<dbReference type="STRING" id="945713.IALB_1125"/>
<dbReference type="PROSITE" id="PS00676">
    <property type="entry name" value="SIGMA54_INTERACT_2"/>
    <property type="match status" value="1"/>
</dbReference>
<dbReference type="FunFam" id="3.40.50.300:FF:000006">
    <property type="entry name" value="DNA-binding transcriptional regulator NtrC"/>
    <property type="match status" value="1"/>
</dbReference>
<evidence type="ECO:0000256" key="4">
    <source>
        <dbReference type="ARBA" id="ARBA00023125"/>
    </source>
</evidence>
<dbReference type="Gene3D" id="1.10.8.60">
    <property type="match status" value="1"/>
</dbReference>
<organism evidence="8 9">
    <name type="scientific">Ignavibacterium album (strain DSM 19864 / JCM 16511 / NBRC 101810 / Mat9-16)</name>
    <dbReference type="NCBI Taxonomy" id="945713"/>
    <lineage>
        <taxon>Bacteria</taxon>
        <taxon>Pseudomonadati</taxon>
        <taxon>Ignavibacteriota</taxon>
        <taxon>Ignavibacteria</taxon>
        <taxon>Ignavibacteriales</taxon>
        <taxon>Ignavibacteriaceae</taxon>
        <taxon>Ignavibacterium</taxon>
    </lineage>
</organism>
<dbReference type="SUPFAM" id="SSF52540">
    <property type="entry name" value="P-loop containing nucleoside triphosphate hydrolases"/>
    <property type="match status" value="1"/>
</dbReference>
<dbReference type="EMBL" id="CP003418">
    <property type="protein sequence ID" value="AFH48836.1"/>
    <property type="molecule type" value="Genomic_DNA"/>
</dbReference>
<dbReference type="CDD" id="cd00009">
    <property type="entry name" value="AAA"/>
    <property type="match status" value="1"/>
</dbReference>
<keyword evidence="5" id="KW-0010">Activator</keyword>
<dbReference type="InterPro" id="IPR058031">
    <property type="entry name" value="AAA_lid_NorR"/>
</dbReference>
<dbReference type="InterPro" id="IPR029016">
    <property type="entry name" value="GAF-like_dom_sf"/>
</dbReference>
<evidence type="ECO:0000256" key="6">
    <source>
        <dbReference type="ARBA" id="ARBA00023163"/>
    </source>
</evidence>
<keyword evidence="4" id="KW-0238">DNA-binding</keyword>
<dbReference type="KEGG" id="ial:IALB_1125"/>
<dbReference type="InterPro" id="IPR003018">
    <property type="entry name" value="GAF"/>
</dbReference>
<keyword evidence="1" id="KW-0547">Nucleotide-binding</keyword>
<evidence type="ECO:0000313" key="9">
    <source>
        <dbReference type="Proteomes" id="UP000007394"/>
    </source>
</evidence>
<dbReference type="AlphaFoldDB" id="I0AIM9"/>
<gene>
    <name evidence="8" type="ordered locus">IALB_1125</name>
</gene>
<keyword evidence="2" id="KW-0067">ATP-binding</keyword>
<dbReference type="InterPro" id="IPR027417">
    <property type="entry name" value="P-loop_NTPase"/>
</dbReference>
<evidence type="ECO:0000256" key="2">
    <source>
        <dbReference type="ARBA" id="ARBA00022840"/>
    </source>
</evidence>
<keyword evidence="9" id="KW-1185">Reference proteome</keyword>
<dbReference type="SUPFAM" id="SSF46689">
    <property type="entry name" value="Homeodomain-like"/>
    <property type="match status" value="1"/>
</dbReference>
<dbReference type="InterPro" id="IPR025943">
    <property type="entry name" value="Sigma_54_int_dom_ATP-bd_2"/>
</dbReference>
<dbReference type="RefSeq" id="WP_014559991.1">
    <property type="nucleotide sequence ID" value="NC_017464.1"/>
</dbReference>
<dbReference type="GO" id="GO:0005524">
    <property type="term" value="F:ATP binding"/>
    <property type="evidence" value="ECO:0007669"/>
    <property type="project" value="UniProtKB-KW"/>
</dbReference>
<evidence type="ECO:0000259" key="7">
    <source>
        <dbReference type="PROSITE" id="PS50045"/>
    </source>
</evidence>
<dbReference type="InterPro" id="IPR002078">
    <property type="entry name" value="Sigma_54_int"/>
</dbReference>
<dbReference type="SMART" id="SM00382">
    <property type="entry name" value="AAA"/>
    <property type="match status" value="1"/>
</dbReference>
<feature type="domain" description="Sigma-54 factor interaction" evidence="7">
    <location>
        <begin position="188"/>
        <end position="417"/>
    </location>
</feature>
<dbReference type="PANTHER" id="PTHR32071:SF117">
    <property type="entry name" value="PTS-DEPENDENT DIHYDROXYACETONE KINASE OPERON REGULATORY PROTEIN-RELATED"/>
    <property type="match status" value="1"/>
</dbReference>